<gene>
    <name evidence="1" type="ORF">PSI14_19255</name>
</gene>
<sequence length="157" mass="18484">MLLHLKSAQKKLQIVNVLIRDGYFSVNPEIKVTFMDKIFSENKTKPQSYEAVTLAHELSTDDDENHAYVFDFDVSVRVVKIKENKDEDIDEKDVIYMINAQFEAFYTSKEKLTEEEVKAFSKNNVTYHVWPYWREFVQSACSRMGTQPLQIPMFKLK</sequence>
<reference evidence="1 2" key="1">
    <citation type="submission" date="2023-02" db="EMBL/GenBank/DDBJ databases">
        <title>Entomopathogenic bacteria.</title>
        <authorList>
            <person name="Machado R.A."/>
        </authorList>
    </citation>
    <scope>NUCLEOTIDE SEQUENCE [LARGE SCALE GENOMIC DNA]</scope>
    <source>
        <strain evidence="1 2">XENO-2</strain>
    </source>
</reference>
<dbReference type="InterPro" id="IPR035958">
    <property type="entry name" value="SecB-like_sf"/>
</dbReference>
<keyword evidence="2" id="KW-1185">Reference proteome</keyword>
<proteinExistence type="predicted"/>
<protein>
    <submittedName>
        <fullName evidence="1">Protein-export chaperone SecB</fullName>
    </submittedName>
</protein>
<evidence type="ECO:0000313" key="2">
    <source>
        <dbReference type="Proteomes" id="UP001220225"/>
    </source>
</evidence>
<dbReference type="SUPFAM" id="SSF54611">
    <property type="entry name" value="SecB-like"/>
    <property type="match status" value="1"/>
</dbReference>
<dbReference type="RefSeq" id="WP_273577595.1">
    <property type="nucleotide sequence ID" value="NZ_JAQRFN010000051.1"/>
</dbReference>
<comment type="caution">
    <text evidence="1">The sequence shown here is derived from an EMBL/GenBank/DDBJ whole genome shotgun (WGS) entry which is preliminary data.</text>
</comment>
<organism evidence="1 2">
    <name type="scientific">Xenorhabdus anantnagensis</name>
    <dbReference type="NCBI Taxonomy" id="3025875"/>
    <lineage>
        <taxon>Bacteria</taxon>
        <taxon>Pseudomonadati</taxon>
        <taxon>Pseudomonadota</taxon>
        <taxon>Gammaproteobacteria</taxon>
        <taxon>Enterobacterales</taxon>
        <taxon>Morganellaceae</taxon>
        <taxon>Xenorhabdus</taxon>
    </lineage>
</organism>
<dbReference type="Gene3D" id="3.10.420.10">
    <property type="entry name" value="SecB-like"/>
    <property type="match status" value="1"/>
</dbReference>
<evidence type="ECO:0000313" key="1">
    <source>
        <dbReference type="EMBL" id="MDC9598908.1"/>
    </source>
</evidence>
<accession>A0ABT5LYS9</accession>
<dbReference type="Proteomes" id="UP001220225">
    <property type="component" value="Unassembled WGS sequence"/>
</dbReference>
<name>A0ABT5LYS9_9GAMM</name>
<dbReference type="EMBL" id="JAQRFN010000051">
    <property type="protein sequence ID" value="MDC9598908.1"/>
    <property type="molecule type" value="Genomic_DNA"/>
</dbReference>